<evidence type="ECO:0000313" key="1">
    <source>
        <dbReference type="EMBL" id="KAK6802973.1"/>
    </source>
</evidence>
<protein>
    <submittedName>
        <fullName evidence="1">Uncharacterized protein</fullName>
    </submittedName>
</protein>
<dbReference type="Proteomes" id="UP001371456">
    <property type="component" value="Unassembled WGS sequence"/>
</dbReference>
<dbReference type="EMBL" id="JBANQN010000001">
    <property type="protein sequence ID" value="KAK6802973.1"/>
    <property type="molecule type" value="Genomic_DNA"/>
</dbReference>
<sequence length="103" mass="11912">MFFIDFKNAWIYPVTTVDKVPVAISILSKEKEKVDMMIIYVHSLYSLCFNLLKQVDALDIVSRSIGSSNSNFCMSFNSGVHHDYNLNSQTQNYYILDLNNKFN</sequence>
<name>A0AAN8U6S2_SOLBU</name>
<comment type="caution">
    <text evidence="1">The sequence shown here is derived from an EMBL/GenBank/DDBJ whole genome shotgun (WGS) entry which is preliminary data.</text>
</comment>
<accession>A0AAN8U6S2</accession>
<reference evidence="1 2" key="1">
    <citation type="submission" date="2024-02" db="EMBL/GenBank/DDBJ databases">
        <title>de novo genome assembly of Solanum bulbocastanum strain 11H21.</title>
        <authorList>
            <person name="Hosaka A.J."/>
        </authorList>
    </citation>
    <scope>NUCLEOTIDE SEQUENCE [LARGE SCALE GENOMIC DNA]</scope>
    <source>
        <tissue evidence="1">Young leaves</tissue>
    </source>
</reference>
<organism evidence="1 2">
    <name type="scientific">Solanum bulbocastanum</name>
    <name type="common">Wild potato</name>
    <dbReference type="NCBI Taxonomy" id="147425"/>
    <lineage>
        <taxon>Eukaryota</taxon>
        <taxon>Viridiplantae</taxon>
        <taxon>Streptophyta</taxon>
        <taxon>Embryophyta</taxon>
        <taxon>Tracheophyta</taxon>
        <taxon>Spermatophyta</taxon>
        <taxon>Magnoliopsida</taxon>
        <taxon>eudicotyledons</taxon>
        <taxon>Gunneridae</taxon>
        <taxon>Pentapetalae</taxon>
        <taxon>asterids</taxon>
        <taxon>lamiids</taxon>
        <taxon>Solanales</taxon>
        <taxon>Solanaceae</taxon>
        <taxon>Solanoideae</taxon>
        <taxon>Solaneae</taxon>
        <taxon>Solanum</taxon>
    </lineage>
</organism>
<keyword evidence="2" id="KW-1185">Reference proteome</keyword>
<dbReference type="AlphaFoldDB" id="A0AAN8U6S2"/>
<proteinExistence type="predicted"/>
<gene>
    <name evidence="1" type="ORF">RDI58_000757</name>
</gene>
<evidence type="ECO:0000313" key="2">
    <source>
        <dbReference type="Proteomes" id="UP001371456"/>
    </source>
</evidence>